<sequence>MNTKPYARELLKTGGNLGIDTILLSELESERYIKRVLGFFRPYKTTGHLSIGTEESRVLPLEQNEFTFSSHLKSEPAYIFFDQEGFDKNSVVVVNDAKLIGQLMENSFGMEYFVSNQKADFLIAVNWYVINVAGTAIDSLKKLIVIDSNDKQV</sequence>
<dbReference type="EMBL" id="BDQX01000082">
    <property type="protein sequence ID" value="GBG07211.1"/>
    <property type="molecule type" value="Genomic_DNA"/>
</dbReference>
<proteinExistence type="predicted"/>
<dbReference type="RefSeq" id="WP_108992310.1">
    <property type="nucleotide sequence ID" value="NZ_BDQX01000082.1"/>
</dbReference>
<name>A0A2R5EUZ3_9BACL</name>
<dbReference type="Proteomes" id="UP000245202">
    <property type="component" value="Unassembled WGS sequence"/>
</dbReference>
<accession>A0A2R5EUZ3</accession>
<gene>
    <name evidence="1" type="ORF">PAT3040_01759</name>
</gene>
<organism evidence="1 2">
    <name type="scientific">Paenibacillus agaridevorans</name>
    <dbReference type="NCBI Taxonomy" id="171404"/>
    <lineage>
        <taxon>Bacteria</taxon>
        <taxon>Bacillati</taxon>
        <taxon>Bacillota</taxon>
        <taxon>Bacilli</taxon>
        <taxon>Bacillales</taxon>
        <taxon>Paenibacillaceae</taxon>
        <taxon>Paenibacillus</taxon>
    </lineage>
</organism>
<keyword evidence="2" id="KW-1185">Reference proteome</keyword>
<protein>
    <submittedName>
        <fullName evidence="1">Uncharacterized protein</fullName>
    </submittedName>
</protein>
<reference evidence="1 2" key="1">
    <citation type="submission" date="2017-08" db="EMBL/GenBank/DDBJ databases">
        <title>Substantial Increase in Enzyme Production by Combined Drug-Resistance Mutations in Paenibacillus agaridevorans.</title>
        <authorList>
            <person name="Tanaka Y."/>
            <person name="Funane K."/>
            <person name="Hosaka T."/>
            <person name="Shiwa Y."/>
            <person name="Fujita N."/>
            <person name="Miyazaki T."/>
            <person name="Yoshikawa H."/>
            <person name="Murakami K."/>
            <person name="Kasahara K."/>
            <person name="Inaoka T."/>
            <person name="Hiraga Y."/>
            <person name="Ochi K."/>
        </authorList>
    </citation>
    <scope>NUCLEOTIDE SEQUENCE [LARGE SCALE GENOMIC DNA]</scope>
    <source>
        <strain evidence="1 2">T-3040</strain>
    </source>
</reference>
<evidence type="ECO:0000313" key="2">
    <source>
        <dbReference type="Proteomes" id="UP000245202"/>
    </source>
</evidence>
<evidence type="ECO:0000313" key="1">
    <source>
        <dbReference type="EMBL" id="GBG07211.1"/>
    </source>
</evidence>
<dbReference type="AlphaFoldDB" id="A0A2R5EUZ3"/>
<comment type="caution">
    <text evidence="1">The sequence shown here is derived from an EMBL/GenBank/DDBJ whole genome shotgun (WGS) entry which is preliminary data.</text>
</comment>